<sequence length="241" mass="27096">MKSKFLLYVCIVSFLSVTGCNIFQNEDNDNKDKKLLALKEALANCQENTSFQTNFRRLASDLSISRKRDSVTQDKIVFNLDLTHKKPQIVHLSSDPEKLPFMLVCTIDGTPEGTEHFKITKLHLAVRSIFEDPATYFTISSISKLVPAPENKGYDYFLHADIDLNTPTNAPNASRSVSLDIDNQTVKKGEHIDIKLSANALKRTLDGLSDKINSSYIDKDFITKLDKRCCNGVICSVKLMM</sequence>
<organism evidence="1 2">
    <name type="scientific">Aquimarina hainanensis</name>
    <dbReference type="NCBI Taxonomy" id="1578017"/>
    <lineage>
        <taxon>Bacteria</taxon>
        <taxon>Pseudomonadati</taxon>
        <taxon>Bacteroidota</taxon>
        <taxon>Flavobacteriia</taxon>
        <taxon>Flavobacteriales</taxon>
        <taxon>Flavobacteriaceae</taxon>
        <taxon>Aquimarina</taxon>
    </lineage>
</organism>
<comment type="caution">
    <text evidence="1">The sequence shown here is derived from an EMBL/GenBank/DDBJ whole genome shotgun (WGS) entry which is preliminary data.</text>
</comment>
<keyword evidence="2" id="KW-1185">Reference proteome</keyword>
<name>A0ABW5N6S3_9FLAO</name>
<gene>
    <name evidence="1" type="ORF">ACFSTE_03290</name>
</gene>
<dbReference type="PROSITE" id="PS51257">
    <property type="entry name" value="PROKAR_LIPOPROTEIN"/>
    <property type="match status" value="1"/>
</dbReference>
<dbReference type="Proteomes" id="UP001597459">
    <property type="component" value="Unassembled WGS sequence"/>
</dbReference>
<reference evidence="2" key="1">
    <citation type="journal article" date="2019" name="Int. J. Syst. Evol. Microbiol.">
        <title>The Global Catalogue of Microorganisms (GCM) 10K type strain sequencing project: providing services to taxonomists for standard genome sequencing and annotation.</title>
        <authorList>
            <consortium name="The Broad Institute Genomics Platform"/>
            <consortium name="The Broad Institute Genome Sequencing Center for Infectious Disease"/>
            <person name="Wu L."/>
            <person name="Ma J."/>
        </authorList>
    </citation>
    <scope>NUCLEOTIDE SEQUENCE [LARGE SCALE GENOMIC DNA]</scope>
    <source>
        <strain evidence="2">KCTC 42423</strain>
    </source>
</reference>
<evidence type="ECO:0000313" key="1">
    <source>
        <dbReference type="EMBL" id="MFD2589839.1"/>
    </source>
</evidence>
<evidence type="ECO:0008006" key="3">
    <source>
        <dbReference type="Google" id="ProtNLM"/>
    </source>
</evidence>
<proteinExistence type="predicted"/>
<dbReference type="EMBL" id="JBHULX010000002">
    <property type="protein sequence ID" value="MFD2589839.1"/>
    <property type="molecule type" value="Genomic_DNA"/>
</dbReference>
<protein>
    <recommendedName>
        <fullName evidence="3">Lipoprotein</fullName>
    </recommendedName>
</protein>
<dbReference type="RefSeq" id="WP_378256234.1">
    <property type="nucleotide sequence ID" value="NZ_JBHSJV010000001.1"/>
</dbReference>
<accession>A0ABW5N6S3</accession>
<evidence type="ECO:0000313" key="2">
    <source>
        <dbReference type="Proteomes" id="UP001597459"/>
    </source>
</evidence>